<organism evidence="2 3">
    <name type="scientific">Liparis tanakae</name>
    <name type="common">Tanaka's snailfish</name>
    <dbReference type="NCBI Taxonomy" id="230148"/>
    <lineage>
        <taxon>Eukaryota</taxon>
        <taxon>Metazoa</taxon>
        <taxon>Chordata</taxon>
        <taxon>Craniata</taxon>
        <taxon>Vertebrata</taxon>
        <taxon>Euteleostomi</taxon>
        <taxon>Actinopterygii</taxon>
        <taxon>Neopterygii</taxon>
        <taxon>Teleostei</taxon>
        <taxon>Neoteleostei</taxon>
        <taxon>Acanthomorphata</taxon>
        <taxon>Eupercaria</taxon>
        <taxon>Perciformes</taxon>
        <taxon>Cottioidei</taxon>
        <taxon>Cottales</taxon>
        <taxon>Liparidae</taxon>
        <taxon>Liparis</taxon>
    </lineage>
</organism>
<gene>
    <name evidence="2" type="ORF">EYF80_066014</name>
</gene>
<accession>A0A4Z2E5H8</accession>
<dbReference type="EMBL" id="SRLO01017106">
    <property type="protein sequence ID" value="TNN23864.1"/>
    <property type="molecule type" value="Genomic_DNA"/>
</dbReference>
<protein>
    <submittedName>
        <fullName evidence="2">Uncharacterized protein</fullName>
    </submittedName>
</protein>
<reference evidence="2 3" key="1">
    <citation type="submission" date="2019-03" db="EMBL/GenBank/DDBJ databases">
        <title>First draft genome of Liparis tanakae, snailfish: a comprehensive survey of snailfish specific genes.</title>
        <authorList>
            <person name="Kim W."/>
            <person name="Song I."/>
            <person name="Jeong J.-H."/>
            <person name="Kim D."/>
            <person name="Kim S."/>
            <person name="Ryu S."/>
            <person name="Song J.Y."/>
            <person name="Lee S.K."/>
        </authorList>
    </citation>
    <scope>NUCLEOTIDE SEQUENCE [LARGE SCALE GENOMIC DNA]</scope>
    <source>
        <tissue evidence="2">Muscle</tissue>
    </source>
</reference>
<dbReference type="Proteomes" id="UP000314294">
    <property type="component" value="Unassembled WGS sequence"/>
</dbReference>
<dbReference type="AlphaFoldDB" id="A0A4Z2E5H8"/>
<proteinExistence type="predicted"/>
<keyword evidence="3" id="KW-1185">Reference proteome</keyword>
<name>A0A4Z2E5H8_9TELE</name>
<feature type="region of interest" description="Disordered" evidence="1">
    <location>
        <begin position="8"/>
        <end position="36"/>
    </location>
</feature>
<evidence type="ECO:0000313" key="2">
    <source>
        <dbReference type="EMBL" id="TNN23864.1"/>
    </source>
</evidence>
<comment type="caution">
    <text evidence="2">The sequence shown here is derived from an EMBL/GenBank/DDBJ whole genome shotgun (WGS) entry which is preliminary data.</text>
</comment>
<evidence type="ECO:0000313" key="3">
    <source>
        <dbReference type="Proteomes" id="UP000314294"/>
    </source>
</evidence>
<evidence type="ECO:0000256" key="1">
    <source>
        <dbReference type="SAM" id="MobiDB-lite"/>
    </source>
</evidence>
<sequence>MLTVFVRASAQSIRPEHPPRASAQSPDTGGGATSSGVAARCLWPAALLQEGHLHLMLPHIGQMKEWLLENNRGETLGAITTQNHQLIITSEDPVSRADGVDRLLTCWRSGWCEE</sequence>